<name>A0A7S4HT37_9STRA</name>
<reference evidence="2" key="1">
    <citation type="submission" date="2021-01" db="EMBL/GenBank/DDBJ databases">
        <authorList>
            <person name="Corre E."/>
            <person name="Pelletier E."/>
            <person name="Niang G."/>
            <person name="Scheremetjew M."/>
            <person name="Finn R."/>
            <person name="Kale V."/>
            <person name="Holt S."/>
            <person name="Cochrane G."/>
            <person name="Meng A."/>
            <person name="Brown T."/>
            <person name="Cohen L."/>
        </authorList>
    </citation>
    <scope>NUCLEOTIDE SEQUENCE</scope>
    <source>
        <strain evidence="2">Isolate 1302-5</strain>
    </source>
</reference>
<gene>
    <name evidence="2" type="ORF">OAUR00152_LOCUS3530</name>
</gene>
<proteinExistence type="predicted"/>
<dbReference type="PANTHER" id="PTHR47032">
    <property type="entry name" value="UDP-D-XYLOSE:L-FUCOSE ALPHA-1,3-D-XYLOSYLTRANSFERASE-RELATED"/>
    <property type="match status" value="1"/>
</dbReference>
<organism evidence="2">
    <name type="scientific">Odontella aurita</name>
    <dbReference type="NCBI Taxonomy" id="265563"/>
    <lineage>
        <taxon>Eukaryota</taxon>
        <taxon>Sar</taxon>
        <taxon>Stramenopiles</taxon>
        <taxon>Ochrophyta</taxon>
        <taxon>Bacillariophyta</taxon>
        <taxon>Mediophyceae</taxon>
        <taxon>Biddulphiophycidae</taxon>
        <taxon>Eupodiscales</taxon>
        <taxon>Odontellaceae</taxon>
        <taxon>Odontella</taxon>
    </lineage>
</organism>
<feature type="domain" description="Nucleotide-diphospho-sugar transferase" evidence="1">
    <location>
        <begin position="150"/>
        <end position="355"/>
    </location>
</feature>
<dbReference type="AlphaFoldDB" id="A0A7S4HT37"/>
<dbReference type="PANTHER" id="PTHR47032:SF1">
    <property type="entry name" value="UDP-D-XYLOSE:L-FUCOSE ALPHA-1,3-D-XYLOSYLTRANSFERASE-RELATED"/>
    <property type="match status" value="1"/>
</dbReference>
<dbReference type="GO" id="GO:0016757">
    <property type="term" value="F:glycosyltransferase activity"/>
    <property type="evidence" value="ECO:0007669"/>
    <property type="project" value="TreeGrafter"/>
</dbReference>
<dbReference type="InterPro" id="IPR052636">
    <property type="entry name" value="UDP-D-xylose:L-fucose_XylT"/>
</dbReference>
<dbReference type="InterPro" id="IPR005069">
    <property type="entry name" value="Nucl-diP-sugar_transferase"/>
</dbReference>
<accession>A0A7S4HT37</accession>
<sequence length="383" mass="42419">MAIVRDASLPRPRSQLGLSRRLGILAIFRSGAAMRSAVLVAALALGALSLRLRPEINPAMAPLLTSGNEARAKAPAATSGVLVDTSPAKARVVKAAADESAEGAQLLGNALGMALSISKRQGYILLQMFNGGFVAMTESWVCNVRQYNGVLDRTLFVATDRAAYEALTSFDTNLHVVLKKNEAPETLKFGSEEYFRFMLFRSNLIMELLERNVTTWMVESDATWLSDPAPMVLGTGGDMVAMSDSGSTISQMSNGGFQLLRPTRGMKKAWRMLLERQMKAMKLYQDPNTKTNINTGNEQHMMRTLRSELGDDLKTGWLTPEKFVSGQYYGSKNRPKSPIVILNNWIKGREQKIKRAKEWGHWYLEDDHTCINGSKDQAIHTSR</sequence>
<evidence type="ECO:0000259" key="1">
    <source>
        <dbReference type="Pfam" id="PF03407"/>
    </source>
</evidence>
<dbReference type="Pfam" id="PF03407">
    <property type="entry name" value="Nucleotid_trans"/>
    <property type="match status" value="1"/>
</dbReference>
<evidence type="ECO:0000313" key="2">
    <source>
        <dbReference type="EMBL" id="CAE2208238.1"/>
    </source>
</evidence>
<dbReference type="EMBL" id="HBKQ01005092">
    <property type="protein sequence ID" value="CAE2208238.1"/>
    <property type="molecule type" value="Transcribed_RNA"/>
</dbReference>
<dbReference type="GO" id="GO:0005794">
    <property type="term" value="C:Golgi apparatus"/>
    <property type="evidence" value="ECO:0007669"/>
    <property type="project" value="TreeGrafter"/>
</dbReference>
<protein>
    <recommendedName>
        <fullName evidence="1">Nucleotide-diphospho-sugar transferase domain-containing protein</fullName>
    </recommendedName>
</protein>